<evidence type="ECO:0000313" key="1">
    <source>
        <dbReference type="EMBL" id="GAF76664.1"/>
    </source>
</evidence>
<dbReference type="AlphaFoldDB" id="X0S6M5"/>
<gene>
    <name evidence="1" type="ORF">S01H1_13539</name>
</gene>
<dbReference type="EMBL" id="BARS01006990">
    <property type="protein sequence ID" value="GAF76664.1"/>
    <property type="molecule type" value="Genomic_DNA"/>
</dbReference>
<name>X0S6M5_9ZZZZ</name>
<feature type="non-terminal residue" evidence="1">
    <location>
        <position position="404"/>
    </location>
</feature>
<reference evidence="1" key="1">
    <citation type="journal article" date="2014" name="Front. Microbiol.">
        <title>High frequency of phylogenetically diverse reductive dehalogenase-homologous genes in deep subseafloor sedimentary metagenomes.</title>
        <authorList>
            <person name="Kawai M."/>
            <person name="Futagami T."/>
            <person name="Toyoda A."/>
            <person name="Takaki Y."/>
            <person name="Nishi S."/>
            <person name="Hori S."/>
            <person name="Arai W."/>
            <person name="Tsubouchi T."/>
            <person name="Morono Y."/>
            <person name="Uchiyama I."/>
            <person name="Ito T."/>
            <person name="Fujiyama A."/>
            <person name="Inagaki F."/>
            <person name="Takami H."/>
        </authorList>
    </citation>
    <scope>NUCLEOTIDE SEQUENCE</scope>
    <source>
        <strain evidence="1">Expedition CK06-06</strain>
    </source>
</reference>
<comment type="caution">
    <text evidence="1">The sequence shown here is derived from an EMBL/GenBank/DDBJ whole genome shotgun (WGS) entry which is preliminary data.</text>
</comment>
<sequence>YSLMMNKLWRSGEMSYREYIAATNNFRTNTEGYLGQAEKYAANYEKHVQRMEEQLASGVEVSELARVEDFGNFNKFTPVIDAPTGSIGLVGEDGQRFASVSQLGVAVMATYDRLDVAGLTKQAVDQLGEITRPFGGGVTVEGVLTPRDAEGNPIGELTEYEKAEDEIVGGILDTSDNAATSTLVDYSNLSYESHHIDSPDDIQAAVDDPKLIVMMPSPRSKNRDIGAVEDDVTDADFEAYLDQRNVTPEQKAALIANRKAQKDKAFDLVRNRIRTGLDLSTEIEAPTQGRAPTGDELEFAERQQNQMTAMTNWRDLGLVTTQDEANALVSRIKRDEEILGVDRRIGTLDGINLLEGGVVELVYVDDEGKETIRDVERISLDSGQGTIDLENWMSQGSQVHGVSS</sequence>
<feature type="non-terminal residue" evidence="1">
    <location>
        <position position="1"/>
    </location>
</feature>
<organism evidence="1">
    <name type="scientific">marine sediment metagenome</name>
    <dbReference type="NCBI Taxonomy" id="412755"/>
    <lineage>
        <taxon>unclassified sequences</taxon>
        <taxon>metagenomes</taxon>
        <taxon>ecological metagenomes</taxon>
    </lineage>
</organism>
<accession>X0S6M5</accession>
<protein>
    <submittedName>
        <fullName evidence="1">Uncharacterized protein</fullName>
    </submittedName>
</protein>
<proteinExistence type="predicted"/>